<evidence type="ECO:0000313" key="1">
    <source>
        <dbReference type="EMBL" id="MBR8645133.1"/>
    </source>
</evidence>
<evidence type="ECO:0000313" key="2">
    <source>
        <dbReference type="Proteomes" id="UP000680045"/>
    </source>
</evidence>
<reference evidence="1" key="1">
    <citation type="submission" date="2021-04" db="EMBL/GenBank/DDBJ databases">
        <title>Whole genome sequencing of Enterococci isolates from hospitalized patients.</title>
        <authorList>
            <person name="Ogoti B.M."/>
            <person name="Onyambu F.G."/>
        </authorList>
    </citation>
    <scope>NUCLEOTIDE SEQUENCE</scope>
    <source>
        <strain evidence="1">242</strain>
    </source>
</reference>
<sequence length="62" mass="7194">MRAEKIADFITEVCKIIGGEVSRYLEYCSKCEIIKELNVFNRIKEEETGQETNDDGLPVYDF</sequence>
<protein>
    <submittedName>
        <fullName evidence="1">Uncharacterized protein</fullName>
    </submittedName>
</protein>
<dbReference type="AlphaFoldDB" id="A0A941FHY8"/>
<dbReference type="EMBL" id="JAGTPW010000027">
    <property type="protein sequence ID" value="MBR8645133.1"/>
    <property type="molecule type" value="Genomic_DNA"/>
</dbReference>
<proteinExistence type="predicted"/>
<accession>A0A941FHY8</accession>
<dbReference type="Proteomes" id="UP000680045">
    <property type="component" value="Unassembled WGS sequence"/>
</dbReference>
<gene>
    <name evidence="1" type="ORF">KEH51_15695</name>
</gene>
<comment type="caution">
    <text evidence="1">The sequence shown here is derived from an EMBL/GenBank/DDBJ whole genome shotgun (WGS) entry which is preliminary data.</text>
</comment>
<name>A0A941FHY8_9BACI</name>
<organism evidence="1 2">
    <name type="scientific">Peribacillus frigoritolerans</name>
    <dbReference type="NCBI Taxonomy" id="450367"/>
    <lineage>
        <taxon>Bacteria</taxon>
        <taxon>Bacillati</taxon>
        <taxon>Bacillota</taxon>
        <taxon>Bacilli</taxon>
        <taxon>Bacillales</taxon>
        <taxon>Bacillaceae</taxon>
        <taxon>Peribacillus</taxon>
    </lineage>
</organism>